<protein>
    <submittedName>
        <fullName evidence="1">Uncharacterized protein</fullName>
    </submittedName>
</protein>
<comment type="caution">
    <text evidence="1">The sequence shown here is derived from an EMBL/GenBank/DDBJ whole genome shotgun (WGS) entry which is preliminary data.</text>
</comment>
<sequence length="107" mass="11972">METGSITQHISGLFKAYDYESLSITSSVKQLTLSKIENSEGSAKRIIMTVEDGQIRYRYDSTDPTSSEGHTLNPFDVLVLQGTANIKALRMIKKGTRNGKIRVTFER</sequence>
<dbReference type="EMBL" id="LAZR01027745">
    <property type="protein sequence ID" value="KKL64771.1"/>
    <property type="molecule type" value="Genomic_DNA"/>
</dbReference>
<evidence type="ECO:0000313" key="1">
    <source>
        <dbReference type="EMBL" id="KKL64771.1"/>
    </source>
</evidence>
<proteinExistence type="predicted"/>
<reference evidence="1" key="1">
    <citation type="journal article" date="2015" name="Nature">
        <title>Complex archaea that bridge the gap between prokaryotes and eukaryotes.</title>
        <authorList>
            <person name="Spang A."/>
            <person name="Saw J.H."/>
            <person name="Jorgensen S.L."/>
            <person name="Zaremba-Niedzwiedzka K."/>
            <person name="Martijn J."/>
            <person name="Lind A.E."/>
            <person name="van Eijk R."/>
            <person name="Schleper C."/>
            <person name="Guy L."/>
            <person name="Ettema T.J."/>
        </authorList>
    </citation>
    <scope>NUCLEOTIDE SEQUENCE</scope>
</reference>
<accession>A0A0F9EEX4</accession>
<dbReference type="AlphaFoldDB" id="A0A0F9EEX4"/>
<gene>
    <name evidence="1" type="ORF">LCGC14_2161630</name>
</gene>
<organism evidence="1">
    <name type="scientific">marine sediment metagenome</name>
    <dbReference type="NCBI Taxonomy" id="412755"/>
    <lineage>
        <taxon>unclassified sequences</taxon>
        <taxon>metagenomes</taxon>
        <taxon>ecological metagenomes</taxon>
    </lineage>
</organism>
<name>A0A0F9EEX4_9ZZZZ</name>